<evidence type="ECO:0008006" key="3">
    <source>
        <dbReference type="Google" id="ProtNLM"/>
    </source>
</evidence>
<name>A0ABY8M4P1_9HYPH</name>
<proteinExistence type="predicted"/>
<accession>A0ABY8M4P1</accession>
<dbReference type="RefSeq" id="WP_227701839.1">
    <property type="nucleotide sequence ID" value="NZ_CP123000.1"/>
</dbReference>
<protein>
    <recommendedName>
        <fullName evidence="3">DUF2591 domain-containing protein</fullName>
    </recommendedName>
</protein>
<dbReference type="EMBL" id="CP123000">
    <property type="protein sequence ID" value="WGI68679.1"/>
    <property type="molecule type" value="Genomic_DNA"/>
</dbReference>
<sequence length="120" mass="12949">MSIETLLDALKQENGPDRVLDTEISVLIGYRKIVDEADAGAPKVSWLHHSGKGRANIPRYTAYIQHARGLAELVAPQHGGACRWDESGGGARINDEPVSMASSPAIALCLAALNHRQHFP</sequence>
<organism evidence="1 2">
    <name type="scientific">Neorhizobium petrolearium</name>
    <dbReference type="NCBI Taxonomy" id="515361"/>
    <lineage>
        <taxon>Bacteria</taxon>
        <taxon>Pseudomonadati</taxon>
        <taxon>Pseudomonadota</taxon>
        <taxon>Alphaproteobacteria</taxon>
        <taxon>Hyphomicrobiales</taxon>
        <taxon>Rhizobiaceae</taxon>
        <taxon>Rhizobium/Agrobacterium group</taxon>
        <taxon>Neorhizobium</taxon>
    </lineage>
</organism>
<evidence type="ECO:0000313" key="1">
    <source>
        <dbReference type="EMBL" id="WGI68679.1"/>
    </source>
</evidence>
<keyword evidence="2" id="KW-1185">Reference proteome</keyword>
<evidence type="ECO:0000313" key="2">
    <source>
        <dbReference type="Proteomes" id="UP001227095"/>
    </source>
</evidence>
<dbReference type="Proteomes" id="UP001227095">
    <property type="component" value="Chromosome"/>
</dbReference>
<reference evidence="1 2" key="1">
    <citation type="submission" date="2023-04" db="EMBL/GenBank/DDBJ databases">
        <title>Neorhizobium petrolearium OS53, complete genome.</title>
        <authorList>
            <person name="Yu T."/>
        </authorList>
    </citation>
    <scope>NUCLEOTIDE SEQUENCE [LARGE SCALE GENOMIC DNA]</scope>
    <source>
        <strain evidence="1 2">OS53</strain>
    </source>
</reference>
<gene>
    <name evidence="1" type="ORF">QEO92_00835</name>
</gene>